<comment type="caution">
    <text evidence="5">The sequence shown here is derived from an EMBL/GenBank/DDBJ whole genome shotgun (WGS) entry which is preliminary data.</text>
</comment>
<evidence type="ECO:0000256" key="3">
    <source>
        <dbReference type="SAM" id="MobiDB-lite"/>
    </source>
</evidence>
<accession>A0A4Z2EUA0</accession>
<feature type="region of interest" description="Disordered" evidence="3">
    <location>
        <begin position="300"/>
        <end position="336"/>
    </location>
</feature>
<dbReference type="EMBL" id="SRLO01003030">
    <property type="protein sequence ID" value="TNN31954.1"/>
    <property type="molecule type" value="Genomic_DNA"/>
</dbReference>
<gene>
    <name evidence="5" type="primary">SORBS1_1</name>
    <name evidence="5" type="ORF">EYF80_057889</name>
</gene>
<dbReference type="PANTHER" id="PTHR14167">
    <property type="entry name" value="SH3 DOMAIN-CONTAINING"/>
    <property type="match status" value="1"/>
</dbReference>
<dbReference type="InterPro" id="IPR001452">
    <property type="entry name" value="SH3_domain"/>
</dbReference>
<sequence length="423" mass="45963">MARFDFRAETLKELPFQKGDIVYIIRQVDQNWYEGEHHGRVGIFPQSYVELLPPTEKAQPKKSAPVQVLEYGEAAARFNFNGDTVVEMSFRKGERITLIRRVDENWYEGKIPGTNRQGIFPVTYVEVNRRPRVKNGMEYLDPPASRSPQRSTSASPQLYRNRLTTSPLPLPRSPRRSVSPEVHAISSEWISLTVGGGSPPAAPTPPLPPLPSVRYRCGEYLPPPCSASPVPTMGPYCVSPAASPSASPLPPPYPPRPGSATPFLTFTPPQGGDYLLSLHSPPGSPCGGPVLEGWVRGEKEATEGDGRHAAPRPPSHAQVSRTPGAEEGEEEEPHLEKSCHMLGQATPPTAHFVRDEADHEERRSRSPVLLFDIQDNNNAHCYAVGGGAGRGTGGSAPPVGENVLICCLAEEEDGYSSCPSEAS</sequence>
<evidence type="ECO:0000259" key="4">
    <source>
        <dbReference type="PROSITE" id="PS50002"/>
    </source>
</evidence>
<evidence type="ECO:0000313" key="6">
    <source>
        <dbReference type="Proteomes" id="UP000314294"/>
    </source>
</evidence>
<evidence type="ECO:0000256" key="2">
    <source>
        <dbReference type="PROSITE-ProRule" id="PRU00192"/>
    </source>
</evidence>
<dbReference type="GO" id="GO:0031589">
    <property type="term" value="P:cell-substrate adhesion"/>
    <property type="evidence" value="ECO:0007669"/>
    <property type="project" value="TreeGrafter"/>
</dbReference>
<keyword evidence="6" id="KW-1185">Reference proteome</keyword>
<dbReference type="InterPro" id="IPR036028">
    <property type="entry name" value="SH3-like_dom_sf"/>
</dbReference>
<feature type="domain" description="SH3" evidence="4">
    <location>
        <begin position="1"/>
        <end position="54"/>
    </location>
</feature>
<organism evidence="5 6">
    <name type="scientific">Liparis tanakae</name>
    <name type="common">Tanaka's snailfish</name>
    <dbReference type="NCBI Taxonomy" id="230148"/>
    <lineage>
        <taxon>Eukaryota</taxon>
        <taxon>Metazoa</taxon>
        <taxon>Chordata</taxon>
        <taxon>Craniata</taxon>
        <taxon>Vertebrata</taxon>
        <taxon>Euteleostomi</taxon>
        <taxon>Actinopterygii</taxon>
        <taxon>Neopterygii</taxon>
        <taxon>Teleostei</taxon>
        <taxon>Neoteleostei</taxon>
        <taxon>Acanthomorphata</taxon>
        <taxon>Eupercaria</taxon>
        <taxon>Perciformes</taxon>
        <taxon>Cottioidei</taxon>
        <taxon>Cottales</taxon>
        <taxon>Liparidae</taxon>
        <taxon>Liparis</taxon>
    </lineage>
</organism>
<dbReference type="AlphaFoldDB" id="A0A4Z2EUA0"/>
<dbReference type="CDD" id="cd11922">
    <property type="entry name" value="SH3_Sorbs1_2"/>
    <property type="match status" value="1"/>
</dbReference>
<dbReference type="FunFam" id="2.30.30.40:FF:000004">
    <property type="entry name" value="Sorbin and SH3 domain-containing protein 1 isoform 2"/>
    <property type="match status" value="1"/>
</dbReference>
<dbReference type="Pfam" id="PF00018">
    <property type="entry name" value="SH3_1"/>
    <property type="match status" value="1"/>
</dbReference>
<dbReference type="OrthoDB" id="73680at2759"/>
<dbReference type="SUPFAM" id="SSF50044">
    <property type="entry name" value="SH3-domain"/>
    <property type="match status" value="2"/>
</dbReference>
<dbReference type="PRINTS" id="PR00499">
    <property type="entry name" value="P67PHOX"/>
</dbReference>
<dbReference type="Proteomes" id="UP000314294">
    <property type="component" value="Unassembled WGS sequence"/>
</dbReference>
<dbReference type="Pfam" id="PF14604">
    <property type="entry name" value="SH3_9"/>
    <property type="match status" value="1"/>
</dbReference>
<evidence type="ECO:0000256" key="1">
    <source>
        <dbReference type="ARBA" id="ARBA00022443"/>
    </source>
</evidence>
<dbReference type="InterPro" id="IPR050384">
    <property type="entry name" value="Endophilin_SH3RF"/>
</dbReference>
<dbReference type="InterPro" id="IPR035611">
    <property type="entry name" value="SORBS1_SH3_2"/>
</dbReference>
<dbReference type="PROSITE" id="PS50002">
    <property type="entry name" value="SH3"/>
    <property type="match status" value="2"/>
</dbReference>
<dbReference type="GO" id="GO:0005737">
    <property type="term" value="C:cytoplasm"/>
    <property type="evidence" value="ECO:0007669"/>
    <property type="project" value="TreeGrafter"/>
</dbReference>
<dbReference type="PANTHER" id="PTHR14167:SF64">
    <property type="entry name" value="SORBIN AND SH3 DOMAIN-CONTAINING PROTEIN 1"/>
    <property type="match status" value="1"/>
</dbReference>
<dbReference type="GO" id="GO:0005634">
    <property type="term" value="C:nucleus"/>
    <property type="evidence" value="ECO:0007669"/>
    <property type="project" value="TreeGrafter"/>
</dbReference>
<feature type="compositionally biased region" description="Polar residues" evidence="3">
    <location>
        <begin position="146"/>
        <end position="158"/>
    </location>
</feature>
<keyword evidence="1 2" id="KW-0728">SH3 domain</keyword>
<evidence type="ECO:0000313" key="5">
    <source>
        <dbReference type="EMBL" id="TNN31954.1"/>
    </source>
</evidence>
<feature type="region of interest" description="Disordered" evidence="3">
    <location>
        <begin position="135"/>
        <end position="181"/>
    </location>
</feature>
<dbReference type="Gene3D" id="2.30.30.40">
    <property type="entry name" value="SH3 Domains"/>
    <property type="match status" value="2"/>
</dbReference>
<name>A0A4Z2EUA0_9TELE</name>
<dbReference type="PRINTS" id="PR00452">
    <property type="entry name" value="SH3DOMAIN"/>
</dbReference>
<dbReference type="GO" id="GO:0030055">
    <property type="term" value="C:cell-substrate junction"/>
    <property type="evidence" value="ECO:0007669"/>
    <property type="project" value="TreeGrafter"/>
</dbReference>
<reference evidence="5 6" key="1">
    <citation type="submission" date="2019-03" db="EMBL/GenBank/DDBJ databases">
        <title>First draft genome of Liparis tanakae, snailfish: a comprehensive survey of snailfish specific genes.</title>
        <authorList>
            <person name="Kim W."/>
            <person name="Song I."/>
            <person name="Jeong J.-H."/>
            <person name="Kim D."/>
            <person name="Kim S."/>
            <person name="Ryu S."/>
            <person name="Song J.Y."/>
            <person name="Lee S.K."/>
        </authorList>
    </citation>
    <scope>NUCLEOTIDE SEQUENCE [LARGE SCALE GENOMIC DNA]</scope>
    <source>
        <tissue evidence="5">Muscle</tissue>
    </source>
</reference>
<proteinExistence type="predicted"/>
<protein>
    <submittedName>
        <fullName evidence="5">Sorbin and SH3 domain-containing protein 1</fullName>
    </submittedName>
</protein>
<feature type="domain" description="SH3" evidence="4">
    <location>
        <begin position="69"/>
        <end position="130"/>
    </location>
</feature>
<dbReference type="SMART" id="SM00326">
    <property type="entry name" value="SH3"/>
    <property type="match status" value="2"/>
</dbReference>